<dbReference type="Gene3D" id="3.90.550.10">
    <property type="entry name" value="Spore Coat Polysaccharide Biosynthesis Protein SpsA, Chain A"/>
    <property type="match status" value="2"/>
</dbReference>
<evidence type="ECO:0000313" key="5">
    <source>
        <dbReference type="EMBL" id="TLX40798.1"/>
    </source>
</evidence>
<keyword evidence="2" id="KW-0328">Glycosyltransferase</keyword>
<name>A0A6C1K949_XANAU</name>
<gene>
    <name evidence="5" type="ORF">FBQ73_22430</name>
</gene>
<reference evidence="5 6" key="1">
    <citation type="submission" date="2019-05" db="EMBL/GenBank/DDBJ databases">
        <authorList>
            <person name="Zhou X."/>
        </authorList>
    </citation>
    <scope>NUCLEOTIDE SEQUENCE [LARGE SCALE GENOMIC DNA]</scope>
    <source>
        <strain evidence="5 6">DSM 432</strain>
    </source>
</reference>
<comment type="caution">
    <text evidence="5">The sequence shown here is derived from an EMBL/GenBank/DDBJ whole genome shotgun (WGS) entry which is preliminary data.</text>
</comment>
<evidence type="ECO:0000256" key="1">
    <source>
        <dbReference type="ARBA" id="ARBA00006721"/>
    </source>
</evidence>
<protein>
    <submittedName>
        <fullName evidence="5">Glycosyltransferase</fullName>
    </submittedName>
</protein>
<dbReference type="GO" id="GO:0016740">
    <property type="term" value="F:transferase activity"/>
    <property type="evidence" value="ECO:0007669"/>
    <property type="project" value="UniProtKB-KW"/>
</dbReference>
<dbReference type="SUPFAM" id="SSF53448">
    <property type="entry name" value="Nucleotide-diphospho-sugar transferases"/>
    <property type="match status" value="2"/>
</dbReference>
<dbReference type="InterPro" id="IPR029044">
    <property type="entry name" value="Nucleotide-diphossugar_trans"/>
</dbReference>
<evidence type="ECO:0000256" key="3">
    <source>
        <dbReference type="ARBA" id="ARBA00022679"/>
    </source>
</evidence>
<keyword evidence="3 5" id="KW-0808">Transferase</keyword>
<accession>A0A6C1K949</accession>
<dbReference type="Pfam" id="PF00535">
    <property type="entry name" value="Glycos_transf_2"/>
    <property type="match status" value="1"/>
</dbReference>
<proteinExistence type="inferred from homology"/>
<evidence type="ECO:0000259" key="4">
    <source>
        <dbReference type="Pfam" id="PF00535"/>
    </source>
</evidence>
<dbReference type="PANTHER" id="PTHR10730">
    <property type="entry name" value="PROCOLLAGEN-LYSINE,2-OXOGLUTARATE 5-DIOXYGENASE/GLYCOSYLTRANSFERASE 25 FAMILY MEMBER"/>
    <property type="match status" value="1"/>
</dbReference>
<dbReference type="Gene3D" id="1.25.40.10">
    <property type="entry name" value="Tetratricopeptide repeat domain"/>
    <property type="match status" value="1"/>
</dbReference>
<organism evidence="5 6">
    <name type="scientific">Xanthobacter autotrophicus</name>
    <dbReference type="NCBI Taxonomy" id="280"/>
    <lineage>
        <taxon>Bacteria</taxon>
        <taxon>Pseudomonadati</taxon>
        <taxon>Pseudomonadota</taxon>
        <taxon>Alphaproteobacteria</taxon>
        <taxon>Hyphomicrobiales</taxon>
        <taxon>Xanthobacteraceae</taxon>
        <taxon>Xanthobacter</taxon>
    </lineage>
</organism>
<dbReference type="InterPro" id="IPR050757">
    <property type="entry name" value="Collagen_mod_GT25"/>
</dbReference>
<dbReference type="AlphaFoldDB" id="A0A6C1K949"/>
<comment type="similarity">
    <text evidence="1">Belongs to the glycosyltransferase 25 family.</text>
</comment>
<dbReference type="Proteomes" id="UP000305131">
    <property type="component" value="Unassembled WGS sequence"/>
</dbReference>
<dbReference type="SUPFAM" id="SSF48452">
    <property type="entry name" value="TPR-like"/>
    <property type="match status" value="1"/>
</dbReference>
<sequence>MNAAGQMVCLNMIVKDEAEVIRRCLDSVRPIIDRWVIVDTGSTDGTQDIIRAHLKDLPGELHERPWRDFAHNRSEALALARGKGDYTFIIDADDTLEINGDGALPALTGDSYMVTINDATIVYQRPQLVRSALPWRYEGVLHEYLTCEGAAPHGRLSEITMRRNNDGARRKDPTTYRRDVTILEAALRTETNPFLIARYRFYLAQSYRDCRDREKALENYLLRAELGFWQEEVFISLYAAAQLKEQLGRPEREVIDAYLRASDALPTRAEALHNASRFCRHKGRHDEGYQIARRGLAIPLPTDALFVEPWIYGHGLLDEFSVNAYHSGRKRESLDASLKILTTAKLSAEDMARVVENARLASEGLPRGPLPGASAAESLAELHGLRPQRALRSRVKGEPRVLVAILASQKEAVLPLYLECIEALDYPKSAIVLHIHACDSTDGTERLLREWVERNGDLYAGVEFECDDVEGHARPLGGHERELERELERARRLGQVRNGCLDRAEENACDFCFIADVGHFVRPCTLRELVALDLPIVAPFLRSVEPGNPYSNYHSQIDANGYFKESDLYSLILGQQVRGILEQPVVNGCYLVRTDVREGLSGEDATARHPYVIFSESARRLGVPQYLDNRQVYGYMVLRDAGDLHTSGEVERARFLLRSVDTYAEGVCELPDRSSRDWNKRLKVLPTTPYPLRSVSFEG</sequence>
<dbReference type="InterPro" id="IPR011990">
    <property type="entry name" value="TPR-like_helical_dom_sf"/>
</dbReference>
<dbReference type="PANTHER" id="PTHR10730:SF53">
    <property type="entry name" value="GLYCOSYLTRANSFERASE 25 FAMILY MEMBER"/>
    <property type="match status" value="1"/>
</dbReference>
<evidence type="ECO:0000313" key="6">
    <source>
        <dbReference type="Proteomes" id="UP000305131"/>
    </source>
</evidence>
<dbReference type="RefSeq" id="WP_138401709.1">
    <property type="nucleotide sequence ID" value="NZ_JBAFVI010000016.1"/>
</dbReference>
<feature type="domain" description="Glycosyltransferase 2-like" evidence="4">
    <location>
        <begin position="12"/>
        <end position="97"/>
    </location>
</feature>
<dbReference type="EMBL" id="VAUP01000042">
    <property type="protein sequence ID" value="TLX40798.1"/>
    <property type="molecule type" value="Genomic_DNA"/>
</dbReference>
<dbReference type="GeneID" id="95776218"/>
<evidence type="ECO:0000256" key="2">
    <source>
        <dbReference type="ARBA" id="ARBA00022676"/>
    </source>
</evidence>
<dbReference type="InterPro" id="IPR001173">
    <property type="entry name" value="Glyco_trans_2-like"/>
</dbReference>
<dbReference type="OrthoDB" id="1676872at2"/>